<protein>
    <submittedName>
        <fullName evidence="9">Intracellular endo-alpha-(1-&gt;5)-L-arabinanase</fullName>
        <ecNumber evidence="9">3.2.1.99</ecNumber>
    </submittedName>
</protein>
<feature type="binding site" evidence="7">
    <location>
        <position position="32"/>
    </location>
    <ligand>
        <name>substrate</name>
    </ligand>
</feature>
<feature type="binding site" evidence="7">
    <location>
        <begin position="151"/>
        <end position="154"/>
    </location>
    <ligand>
        <name>substrate</name>
    </ligand>
</feature>
<proteinExistence type="inferred from homology"/>
<keyword evidence="4 5" id="KW-0326">Glycosidase</keyword>
<dbReference type="SUPFAM" id="SSF75005">
    <property type="entry name" value="Arabinanase/levansucrase/invertase"/>
    <property type="match status" value="1"/>
</dbReference>
<sequence length="337" mass="37389">MRIAAVVVLTVVAAARLEAEPPLLTGDVMTHDPSSIVKQGDQHYLFHTGRGIGLKSSRDLVEWTQQRGVFDRDATPDWIEKHVPGFRGHYWAPDVVFADGRYRVYYSASRFGQQASAIGLATNETLDAQSPNYAWRDDGAVVTSTPDAPYNAIDPSVLIDDQGRHWMTFGSFWKGIYLFELDAKTGLPADPNAAPTRVASATEIEAPTLIQRDGWFYLFVNHGLCCRGVESTYRILVGRSRTPTGPYLDRDGRDLVDGGGTLLLDSQSPRIGPGHVAPFAWAPAQGFGFHYYDANQRGLSKLGLADWQWSEDGWPTAADVRLAGEVERPRRRRRQAE</sequence>
<dbReference type="InterPro" id="IPR023296">
    <property type="entry name" value="Glyco_hydro_beta-prop_sf"/>
</dbReference>
<dbReference type="PANTHER" id="PTHR43301">
    <property type="entry name" value="ARABINAN ENDO-1,5-ALPHA-L-ARABINOSIDASE"/>
    <property type="match status" value="1"/>
</dbReference>
<dbReference type="InterPro" id="IPR050727">
    <property type="entry name" value="GH43_arabinanases"/>
</dbReference>
<feature type="site" description="Important for catalytic activity, responsible for pKa modulation of the active site Glu and correct orientation of both the proton donor and substrate" evidence="8">
    <location>
        <position position="154"/>
    </location>
</feature>
<feature type="active site" description="Proton acceptor" evidence="6">
    <location>
        <position position="32"/>
    </location>
</feature>
<dbReference type="GO" id="GO:0031222">
    <property type="term" value="P:arabinan catabolic process"/>
    <property type="evidence" value="ECO:0007669"/>
    <property type="project" value="UniProtKB-UniPathway"/>
</dbReference>
<dbReference type="AlphaFoldDB" id="A0A5C5VBD4"/>
<evidence type="ECO:0000313" key="10">
    <source>
        <dbReference type="Proteomes" id="UP000316714"/>
    </source>
</evidence>
<evidence type="ECO:0000256" key="4">
    <source>
        <dbReference type="ARBA" id="ARBA00023295"/>
    </source>
</evidence>
<dbReference type="InterPro" id="IPR006710">
    <property type="entry name" value="Glyco_hydro_43"/>
</dbReference>
<dbReference type="RefSeq" id="WP_146562464.1">
    <property type="nucleotide sequence ID" value="NZ_SIHJ01000001.1"/>
</dbReference>
<evidence type="ECO:0000256" key="6">
    <source>
        <dbReference type="PIRSR" id="PIRSR026534-1"/>
    </source>
</evidence>
<dbReference type="InterPro" id="IPR016840">
    <property type="entry name" value="Glyco_hydro_43_endo_a_Ara-ase"/>
</dbReference>
<feature type="active site" description="Proton donor" evidence="6">
    <location>
        <position position="205"/>
    </location>
</feature>
<dbReference type="PIRSF" id="PIRSF026534">
    <property type="entry name" value="Endo_alpha-L-arabinosidase"/>
    <property type="match status" value="1"/>
</dbReference>
<dbReference type="Pfam" id="PF04616">
    <property type="entry name" value="Glyco_hydro_43"/>
    <property type="match status" value="1"/>
</dbReference>
<evidence type="ECO:0000313" key="9">
    <source>
        <dbReference type="EMBL" id="TWT35934.1"/>
    </source>
</evidence>
<evidence type="ECO:0000256" key="7">
    <source>
        <dbReference type="PIRSR" id="PIRSR026534-2"/>
    </source>
</evidence>
<feature type="binding site" evidence="7">
    <location>
        <begin position="171"/>
        <end position="173"/>
    </location>
    <ligand>
        <name>substrate</name>
    </ligand>
</feature>
<evidence type="ECO:0000256" key="5">
    <source>
        <dbReference type="PIRNR" id="PIRNR026534"/>
    </source>
</evidence>
<evidence type="ECO:0000256" key="2">
    <source>
        <dbReference type="ARBA" id="ARBA00009865"/>
    </source>
</evidence>
<organism evidence="9 10">
    <name type="scientific">Posidoniimonas corsicana</name>
    <dbReference type="NCBI Taxonomy" id="1938618"/>
    <lineage>
        <taxon>Bacteria</taxon>
        <taxon>Pseudomonadati</taxon>
        <taxon>Planctomycetota</taxon>
        <taxon>Planctomycetia</taxon>
        <taxon>Pirellulales</taxon>
        <taxon>Lacipirellulaceae</taxon>
        <taxon>Posidoniimonas</taxon>
    </lineage>
</organism>
<accession>A0A5C5VBD4</accession>
<dbReference type="Gene3D" id="2.115.10.20">
    <property type="entry name" value="Glycosyl hydrolase domain, family 43"/>
    <property type="match status" value="1"/>
</dbReference>
<dbReference type="EC" id="3.2.1.99" evidence="9"/>
<gene>
    <name evidence="9" type="primary">abnB</name>
    <name evidence="9" type="ORF">KOR34_08310</name>
</gene>
<dbReference type="GO" id="GO:0046558">
    <property type="term" value="F:arabinan endo-1,5-alpha-L-arabinosidase activity"/>
    <property type="evidence" value="ECO:0007669"/>
    <property type="project" value="UniProtKB-EC"/>
</dbReference>
<dbReference type="EMBL" id="SIHJ01000001">
    <property type="protein sequence ID" value="TWT35934.1"/>
    <property type="molecule type" value="Genomic_DNA"/>
</dbReference>
<keyword evidence="10" id="KW-1185">Reference proteome</keyword>
<dbReference type="OrthoDB" id="9801455at2"/>
<comment type="pathway">
    <text evidence="1 5">Glycan metabolism; L-arabinan degradation.</text>
</comment>
<feature type="site" description="Important for substrate recognition" evidence="8">
    <location>
        <position position="275"/>
    </location>
</feature>
<comment type="caution">
    <text evidence="9">The sequence shown here is derived from an EMBL/GenBank/DDBJ whole genome shotgun (WGS) entry which is preliminary data.</text>
</comment>
<feature type="binding site" evidence="7">
    <location>
        <position position="112"/>
    </location>
    <ligand>
        <name>substrate</name>
    </ligand>
</feature>
<dbReference type="Proteomes" id="UP000316714">
    <property type="component" value="Unassembled WGS sequence"/>
</dbReference>
<comment type="similarity">
    <text evidence="2 5">Belongs to the glycosyl hydrolase 43 family.</text>
</comment>
<reference evidence="9 10" key="1">
    <citation type="submission" date="2019-02" db="EMBL/GenBank/DDBJ databases">
        <title>Deep-cultivation of Planctomycetes and their phenomic and genomic characterization uncovers novel biology.</title>
        <authorList>
            <person name="Wiegand S."/>
            <person name="Jogler M."/>
            <person name="Boedeker C."/>
            <person name="Pinto D."/>
            <person name="Vollmers J."/>
            <person name="Rivas-Marin E."/>
            <person name="Kohn T."/>
            <person name="Peeters S.H."/>
            <person name="Heuer A."/>
            <person name="Rast P."/>
            <person name="Oberbeckmann S."/>
            <person name="Bunk B."/>
            <person name="Jeske O."/>
            <person name="Meyerdierks A."/>
            <person name="Storesund J.E."/>
            <person name="Kallscheuer N."/>
            <person name="Luecker S."/>
            <person name="Lage O.M."/>
            <person name="Pohl T."/>
            <person name="Merkel B.J."/>
            <person name="Hornburger P."/>
            <person name="Mueller R.-W."/>
            <person name="Bruemmer F."/>
            <person name="Labrenz M."/>
            <person name="Spormann A.M."/>
            <person name="Op Den Camp H."/>
            <person name="Overmann J."/>
            <person name="Amann R."/>
            <person name="Jetten M.S.M."/>
            <person name="Mascher T."/>
            <person name="Medema M.H."/>
            <person name="Devos D.P."/>
            <person name="Kaster A.-K."/>
            <person name="Ovreas L."/>
            <person name="Rohde M."/>
            <person name="Galperin M.Y."/>
            <person name="Jogler C."/>
        </authorList>
    </citation>
    <scope>NUCLEOTIDE SEQUENCE [LARGE SCALE GENOMIC DNA]</scope>
    <source>
        <strain evidence="9 10">KOR34</strain>
    </source>
</reference>
<evidence type="ECO:0000256" key="3">
    <source>
        <dbReference type="ARBA" id="ARBA00022801"/>
    </source>
</evidence>
<name>A0A5C5VBD4_9BACT</name>
<dbReference type="UniPathway" id="UPA00667"/>
<evidence type="ECO:0000256" key="1">
    <source>
        <dbReference type="ARBA" id="ARBA00004834"/>
    </source>
</evidence>
<dbReference type="CDD" id="cd08998">
    <property type="entry name" value="GH43_Arb43a-like"/>
    <property type="match status" value="1"/>
</dbReference>
<evidence type="ECO:0000256" key="8">
    <source>
        <dbReference type="PIRSR" id="PIRSR026534-3"/>
    </source>
</evidence>
<dbReference type="PANTHER" id="PTHR43301:SF3">
    <property type="entry name" value="ARABINAN ENDO-1,5-ALPHA-L-ARABINOSIDASE A-RELATED"/>
    <property type="match status" value="1"/>
</dbReference>
<keyword evidence="3 5" id="KW-0378">Hydrolase</keyword>